<dbReference type="VEuPathDB" id="FungiDB:CC1G_06330"/>
<protein>
    <recommendedName>
        <fullName evidence="3">Small RNA 2'-O-methyltransferase</fullName>
        <ecNumber evidence="11">2.1.1.386</ecNumber>
    </recommendedName>
</protein>
<dbReference type="PANTHER" id="PTHR21404">
    <property type="entry name" value="HEN1"/>
    <property type="match status" value="1"/>
</dbReference>
<dbReference type="EMBL" id="AACS02000004">
    <property type="protein sequence ID" value="EAU85617.1"/>
    <property type="molecule type" value="Genomic_DNA"/>
</dbReference>
<gene>
    <name evidence="14" type="ORF">CC1G_06330</name>
</gene>
<dbReference type="RefSeq" id="XP_001836245.1">
    <property type="nucleotide sequence ID" value="XM_001836193.1"/>
</dbReference>
<dbReference type="KEGG" id="cci:CC1G_06330"/>
<reference evidence="14 15" key="1">
    <citation type="journal article" date="2010" name="Proc. Natl. Acad. Sci. U.S.A.">
        <title>Insights into evolution of multicellular fungi from the assembled chromosomes of the mushroom Coprinopsis cinerea (Coprinus cinereus).</title>
        <authorList>
            <person name="Stajich J.E."/>
            <person name="Wilke S.K."/>
            <person name="Ahren D."/>
            <person name="Au C.H."/>
            <person name="Birren B.W."/>
            <person name="Borodovsky M."/>
            <person name="Burns C."/>
            <person name="Canback B."/>
            <person name="Casselton L.A."/>
            <person name="Cheng C.K."/>
            <person name="Deng J."/>
            <person name="Dietrich F.S."/>
            <person name="Fargo D.C."/>
            <person name="Farman M.L."/>
            <person name="Gathman A.C."/>
            <person name="Goldberg J."/>
            <person name="Guigo R."/>
            <person name="Hoegger P.J."/>
            <person name="Hooker J.B."/>
            <person name="Huggins A."/>
            <person name="James T.Y."/>
            <person name="Kamada T."/>
            <person name="Kilaru S."/>
            <person name="Kodira C."/>
            <person name="Kues U."/>
            <person name="Kupfer D."/>
            <person name="Kwan H.S."/>
            <person name="Lomsadze A."/>
            <person name="Li W."/>
            <person name="Lilly W.W."/>
            <person name="Ma L.J."/>
            <person name="Mackey A.J."/>
            <person name="Manning G."/>
            <person name="Martin F."/>
            <person name="Muraguchi H."/>
            <person name="Natvig D.O."/>
            <person name="Palmerini H."/>
            <person name="Ramesh M.A."/>
            <person name="Rehmeyer C.J."/>
            <person name="Roe B.A."/>
            <person name="Shenoy N."/>
            <person name="Stanke M."/>
            <person name="Ter-Hovhannisyan V."/>
            <person name="Tunlid A."/>
            <person name="Velagapudi R."/>
            <person name="Vision T.J."/>
            <person name="Zeng Q."/>
            <person name="Zolan M.E."/>
            <person name="Pukkila P.J."/>
        </authorList>
    </citation>
    <scope>NUCLEOTIDE SEQUENCE [LARGE SCALE GENOMIC DNA]</scope>
    <source>
        <strain evidence="15">Okayama-7 / 130 / ATCC MYA-4618 / FGSC 9003</strain>
    </source>
</reference>
<dbReference type="EC" id="2.1.1.386" evidence="11"/>
<dbReference type="GO" id="GO:0046872">
    <property type="term" value="F:metal ion binding"/>
    <property type="evidence" value="ECO:0007669"/>
    <property type="project" value="UniProtKB-KW"/>
</dbReference>
<keyword evidence="4" id="KW-0489">Methyltransferase</keyword>
<dbReference type="eggNOG" id="KOG1045">
    <property type="taxonomic scope" value="Eukaryota"/>
</dbReference>
<dbReference type="GeneID" id="6012786"/>
<comment type="similarity">
    <text evidence="2">Belongs to the methyltransferase superfamily. HEN1 family.</text>
</comment>
<evidence type="ECO:0000256" key="2">
    <source>
        <dbReference type="ARBA" id="ARBA00009026"/>
    </source>
</evidence>
<keyword evidence="9" id="KW-0694">RNA-binding</keyword>
<evidence type="ECO:0000256" key="5">
    <source>
        <dbReference type="ARBA" id="ARBA00022679"/>
    </source>
</evidence>
<dbReference type="GO" id="GO:0030422">
    <property type="term" value="P:siRNA processing"/>
    <property type="evidence" value="ECO:0007669"/>
    <property type="project" value="TreeGrafter"/>
</dbReference>
<evidence type="ECO:0000256" key="13">
    <source>
        <dbReference type="SAM" id="MobiDB-lite"/>
    </source>
</evidence>
<evidence type="ECO:0000256" key="3">
    <source>
        <dbReference type="ARBA" id="ARBA00021330"/>
    </source>
</evidence>
<dbReference type="GO" id="GO:0005634">
    <property type="term" value="C:nucleus"/>
    <property type="evidence" value="ECO:0007669"/>
    <property type="project" value="TreeGrafter"/>
</dbReference>
<dbReference type="GO" id="GO:0005737">
    <property type="term" value="C:cytoplasm"/>
    <property type="evidence" value="ECO:0007669"/>
    <property type="project" value="TreeGrafter"/>
</dbReference>
<dbReference type="Proteomes" id="UP000001861">
    <property type="component" value="Unassembled WGS sequence"/>
</dbReference>
<evidence type="ECO:0000256" key="11">
    <source>
        <dbReference type="ARBA" id="ARBA00035025"/>
    </source>
</evidence>
<evidence type="ECO:0000256" key="8">
    <source>
        <dbReference type="ARBA" id="ARBA00022842"/>
    </source>
</evidence>
<comment type="catalytic activity">
    <reaction evidence="12">
        <text>small RNA 3'-end nucleotide + S-adenosyl-L-methionine = small RNA 3'-end 2'-O-methylnucleotide + S-adenosyl-L-homocysteine + H(+)</text>
        <dbReference type="Rhea" id="RHEA:37887"/>
        <dbReference type="Rhea" id="RHEA-COMP:10415"/>
        <dbReference type="Rhea" id="RHEA-COMP:10416"/>
        <dbReference type="ChEBI" id="CHEBI:15378"/>
        <dbReference type="ChEBI" id="CHEBI:57856"/>
        <dbReference type="ChEBI" id="CHEBI:59789"/>
        <dbReference type="ChEBI" id="CHEBI:74896"/>
        <dbReference type="ChEBI" id="CHEBI:74898"/>
        <dbReference type="EC" id="2.1.1.386"/>
    </reaction>
</comment>
<dbReference type="InParanoid" id="A8NTJ5"/>
<accession>A8NTJ5</accession>
<sequence>MAPIREIVMEDDSDQVELKVTFYPELYLQRRIWILDILRRDNIAKLLDIGCGEGELLGTLCQPAPWLTPPPYDVLPPETPKTPIASPTFNSEDDIPNLHATLIHGLDISEDDLAFAINTTQPPQPMDQFKDAVPLSPHPQKRFNTTLTRFEDLEVKLWKGGLEMINEEFVGIECIVSTEVIEHLPPSIFPFFAPIILGVYHPERFLMTTPSYTFNARFTSPDALPSVRKGYPDPTKRTDRIFRHSDHKFEWTTEEFESWRDETASTWGYSVHWSSIGHAREDDPYGRDEELGGATFVAEFRKLGAETMTDAQREKLGRETVEKLMATEDSAIHRTPHELVAHHRHLAHPSSQKPKPFEEIAKIVKERMEEYREAFMRLDELWFESEISTACGGWIEFLVKAVEESPVLHLKKEEDGIKRKRDMWTVEIIGAKSLKLWGDPDDVETETNQSTEYVPPDWTPGEGWLESTDMSDLGESTGAEGDISLCGSEEDSAWSPNVVPGKGWPIRKPKRRNTWQPSSTLKNSDEQDSDDAWSRGWGSSQAWVDSSEDEKRYKRPGNSSTATAAGKKTERDGNTSTAGWDGDADDSDTE</sequence>
<keyword evidence="7" id="KW-0479">Metal-binding</keyword>
<dbReference type="GO" id="GO:0090486">
    <property type="term" value="F:small RNA 2'-O-methyltransferase activity"/>
    <property type="evidence" value="ECO:0007669"/>
    <property type="project" value="UniProtKB-EC"/>
</dbReference>
<dbReference type="OMA" id="TNRIFRH"/>
<dbReference type="PANTHER" id="PTHR21404:SF3">
    <property type="entry name" value="SMALL RNA 2'-O-METHYLTRANSFERASE"/>
    <property type="match status" value="1"/>
</dbReference>
<dbReference type="GO" id="GO:0001510">
    <property type="term" value="P:RNA methylation"/>
    <property type="evidence" value="ECO:0007669"/>
    <property type="project" value="InterPro"/>
</dbReference>
<evidence type="ECO:0000256" key="7">
    <source>
        <dbReference type="ARBA" id="ARBA00022723"/>
    </source>
</evidence>
<evidence type="ECO:0000256" key="4">
    <source>
        <dbReference type="ARBA" id="ARBA00022603"/>
    </source>
</evidence>
<evidence type="ECO:0000313" key="14">
    <source>
        <dbReference type="EMBL" id="EAU85617.1"/>
    </source>
</evidence>
<evidence type="ECO:0000256" key="9">
    <source>
        <dbReference type="ARBA" id="ARBA00022884"/>
    </source>
</evidence>
<dbReference type="AlphaFoldDB" id="A8NTJ5"/>
<evidence type="ECO:0000256" key="10">
    <source>
        <dbReference type="ARBA" id="ARBA00023158"/>
    </source>
</evidence>
<keyword evidence="5" id="KW-0808">Transferase</keyword>
<dbReference type="InterPro" id="IPR029063">
    <property type="entry name" value="SAM-dependent_MTases_sf"/>
</dbReference>
<dbReference type="GO" id="GO:0003723">
    <property type="term" value="F:RNA binding"/>
    <property type="evidence" value="ECO:0007669"/>
    <property type="project" value="UniProtKB-KW"/>
</dbReference>
<keyword evidence="10" id="KW-0943">RNA-mediated gene silencing</keyword>
<evidence type="ECO:0000256" key="6">
    <source>
        <dbReference type="ARBA" id="ARBA00022691"/>
    </source>
</evidence>
<dbReference type="OrthoDB" id="2154311at2759"/>
<keyword evidence="15" id="KW-1185">Reference proteome</keyword>
<proteinExistence type="inferred from homology"/>
<evidence type="ECO:0000256" key="1">
    <source>
        <dbReference type="ARBA" id="ARBA00001946"/>
    </source>
</evidence>
<dbReference type="SUPFAM" id="SSF53335">
    <property type="entry name" value="S-adenosyl-L-methionine-dependent methyltransferases"/>
    <property type="match status" value="1"/>
</dbReference>
<keyword evidence="8" id="KW-0460">Magnesium</keyword>
<comment type="cofactor">
    <cofactor evidence="1">
        <name>Mg(2+)</name>
        <dbReference type="ChEBI" id="CHEBI:18420"/>
    </cofactor>
</comment>
<dbReference type="InterPro" id="IPR026610">
    <property type="entry name" value="Hen1"/>
</dbReference>
<keyword evidence="6" id="KW-0949">S-adenosyl-L-methionine</keyword>
<name>A8NTJ5_COPC7</name>
<dbReference type="Gene3D" id="3.40.50.150">
    <property type="entry name" value="Vaccinia Virus protein VP39"/>
    <property type="match status" value="1"/>
</dbReference>
<evidence type="ECO:0000256" key="12">
    <source>
        <dbReference type="ARBA" id="ARBA00048418"/>
    </source>
</evidence>
<evidence type="ECO:0000313" key="15">
    <source>
        <dbReference type="Proteomes" id="UP000001861"/>
    </source>
</evidence>
<organism evidence="14 15">
    <name type="scientific">Coprinopsis cinerea (strain Okayama-7 / 130 / ATCC MYA-4618 / FGSC 9003)</name>
    <name type="common">Inky cap fungus</name>
    <name type="synonym">Hormographiella aspergillata</name>
    <dbReference type="NCBI Taxonomy" id="240176"/>
    <lineage>
        <taxon>Eukaryota</taxon>
        <taxon>Fungi</taxon>
        <taxon>Dikarya</taxon>
        <taxon>Basidiomycota</taxon>
        <taxon>Agaricomycotina</taxon>
        <taxon>Agaricomycetes</taxon>
        <taxon>Agaricomycetidae</taxon>
        <taxon>Agaricales</taxon>
        <taxon>Agaricineae</taxon>
        <taxon>Psathyrellaceae</taxon>
        <taxon>Coprinopsis</taxon>
    </lineage>
</organism>
<feature type="region of interest" description="Disordered" evidence="13">
    <location>
        <begin position="439"/>
        <end position="590"/>
    </location>
</feature>
<comment type="caution">
    <text evidence="14">The sequence shown here is derived from an EMBL/GenBank/DDBJ whole genome shotgun (WGS) entry which is preliminary data.</text>
</comment>